<evidence type="ECO:0000313" key="1">
    <source>
        <dbReference type="EMBL" id="CAD8124746.1"/>
    </source>
</evidence>
<protein>
    <submittedName>
        <fullName evidence="1">Uncharacterized protein</fullName>
    </submittedName>
</protein>
<name>A0A8S1R8W8_9CILI</name>
<proteinExistence type="predicted"/>
<reference evidence="1" key="1">
    <citation type="submission" date="2021-01" db="EMBL/GenBank/DDBJ databases">
        <authorList>
            <consortium name="Genoscope - CEA"/>
            <person name="William W."/>
        </authorList>
    </citation>
    <scope>NUCLEOTIDE SEQUENCE</scope>
</reference>
<dbReference type="AlphaFoldDB" id="A0A8S1R8W8"/>
<evidence type="ECO:0000313" key="2">
    <source>
        <dbReference type="Proteomes" id="UP000692954"/>
    </source>
</evidence>
<dbReference type="EMBL" id="CAJJDN010000153">
    <property type="protein sequence ID" value="CAD8124746.1"/>
    <property type="molecule type" value="Genomic_DNA"/>
</dbReference>
<comment type="caution">
    <text evidence="1">The sequence shown here is derived from an EMBL/GenBank/DDBJ whole genome shotgun (WGS) entry which is preliminary data.</text>
</comment>
<gene>
    <name evidence="1" type="ORF">PSON_ATCC_30995.1.T1530082</name>
</gene>
<dbReference type="Proteomes" id="UP000692954">
    <property type="component" value="Unassembled WGS sequence"/>
</dbReference>
<sequence>MIRKFNSKKTLYQIIELIMDLKSYREFSITDIRE</sequence>
<organism evidence="1 2">
    <name type="scientific">Paramecium sonneborni</name>
    <dbReference type="NCBI Taxonomy" id="65129"/>
    <lineage>
        <taxon>Eukaryota</taxon>
        <taxon>Sar</taxon>
        <taxon>Alveolata</taxon>
        <taxon>Ciliophora</taxon>
        <taxon>Intramacronucleata</taxon>
        <taxon>Oligohymenophorea</taxon>
        <taxon>Peniculida</taxon>
        <taxon>Parameciidae</taxon>
        <taxon>Paramecium</taxon>
    </lineage>
</organism>
<keyword evidence="2" id="KW-1185">Reference proteome</keyword>
<accession>A0A8S1R8W8</accession>